<comment type="similarity">
    <text evidence="1">Belongs to the CDC123 family.</text>
</comment>
<evidence type="ECO:0000313" key="2">
    <source>
        <dbReference type="EMBL" id="KAK8840376.1"/>
    </source>
</evidence>
<proteinExistence type="inferred from homology"/>
<dbReference type="PANTHER" id="PTHR15323:SF6">
    <property type="entry name" value="CELL DIVISION CYCLE PROTEIN 123 HOMOLOG"/>
    <property type="match status" value="1"/>
</dbReference>
<name>A0ABR2H3A4_9EUKA</name>
<sequence length="494" mass="59321">MIPNPQLNYNSNHRFRHENLPFDIDEWYPIFEPITFKSYFLPLKKEQAEAIVAFYRYYFYHQNEFQVSHTLILEDLEKQLDDIFKSNPNLIQNGGFLRLCGRSPKDGDPYQPMRFFKEYKKNLQMISESKHLDKNKGNTKVMAISKTHWLIVRNGKECLSLLLSSERTYFDLLDWIRYGGKEQICLREWNKDLEYQNEYRAFVYNNKLTAISQYDHYGMYDDVIQSKDKVEKMIHSFWESKVKNRMKVPDYIIDFGYVNNSIIMIELSPFLECTGASMYRWYLDSHELCFGNGRLKVAVKEFPEVDDLAEQWEKQWHDIPDFKQYYAKESWKDWIFRILNSTIWPKRDNTSYLFVGSLLKKGFWWNKKYLTYAHFVDSGKLKGYCLLIDQNGMGWIIKGTEMEGELWLVNDDDLRDIEYFYGFCQKVEVTIETKTKVYNNVVCFIRNDLSQDDRQISMKYSLENQNDYNSIGHSISLQEKYMECPYKYSLHKNL</sequence>
<evidence type="ECO:0000313" key="3">
    <source>
        <dbReference type="Proteomes" id="UP001470230"/>
    </source>
</evidence>
<protein>
    <submittedName>
        <fullName evidence="2">Uncharacterized protein</fullName>
    </submittedName>
</protein>
<dbReference type="Proteomes" id="UP001470230">
    <property type="component" value="Unassembled WGS sequence"/>
</dbReference>
<gene>
    <name evidence="2" type="ORF">M9Y10_030937</name>
</gene>
<dbReference type="InterPro" id="IPR009772">
    <property type="entry name" value="CDC123"/>
</dbReference>
<evidence type="ECO:0000256" key="1">
    <source>
        <dbReference type="ARBA" id="ARBA00011047"/>
    </source>
</evidence>
<reference evidence="2 3" key="1">
    <citation type="submission" date="2024-04" db="EMBL/GenBank/DDBJ databases">
        <title>Tritrichomonas musculus Genome.</title>
        <authorList>
            <person name="Alves-Ferreira E."/>
            <person name="Grigg M."/>
            <person name="Lorenzi H."/>
            <person name="Galac M."/>
        </authorList>
    </citation>
    <scope>NUCLEOTIDE SEQUENCE [LARGE SCALE GENOMIC DNA]</scope>
    <source>
        <strain evidence="2 3">EAF2021</strain>
    </source>
</reference>
<comment type="caution">
    <text evidence="2">The sequence shown here is derived from an EMBL/GenBank/DDBJ whole genome shotgun (WGS) entry which is preliminary data.</text>
</comment>
<dbReference type="PANTHER" id="PTHR15323">
    <property type="entry name" value="D123 PROTEIN"/>
    <property type="match status" value="1"/>
</dbReference>
<dbReference type="EMBL" id="JAPFFF010000047">
    <property type="protein sequence ID" value="KAK8840376.1"/>
    <property type="molecule type" value="Genomic_DNA"/>
</dbReference>
<organism evidence="2 3">
    <name type="scientific">Tritrichomonas musculus</name>
    <dbReference type="NCBI Taxonomy" id="1915356"/>
    <lineage>
        <taxon>Eukaryota</taxon>
        <taxon>Metamonada</taxon>
        <taxon>Parabasalia</taxon>
        <taxon>Tritrichomonadida</taxon>
        <taxon>Tritrichomonadidae</taxon>
        <taxon>Tritrichomonas</taxon>
    </lineage>
</organism>
<accession>A0ABR2H3A4</accession>
<dbReference type="Pfam" id="PF07065">
    <property type="entry name" value="D123"/>
    <property type="match status" value="1"/>
</dbReference>
<keyword evidence="3" id="KW-1185">Reference proteome</keyword>